<name>A0A1K1Q5H8_9FLAO</name>
<keyword evidence="1" id="KW-0732">Signal</keyword>
<evidence type="ECO:0000256" key="1">
    <source>
        <dbReference type="SAM" id="SignalP"/>
    </source>
</evidence>
<dbReference type="OrthoDB" id="978751at2"/>
<evidence type="ECO:0000313" key="2">
    <source>
        <dbReference type="EMBL" id="SFW55004.1"/>
    </source>
</evidence>
<dbReference type="EMBL" id="FPIY01000003">
    <property type="protein sequence ID" value="SFW55004.1"/>
    <property type="molecule type" value="Genomic_DNA"/>
</dbReference>
<feature type="chain" id="PRO_5012023951" description="Lipoprotein" evidence="1">
    <location>
        <begin position="24"/>
        <end position="229"/>
    </location>
</feature>
<dbReference type="RefSeq" id="WP_072303989.1">
    <property type="nucleotide sequence ID" value="NZ_FPIY01000003.1"/>
</dbReference>
<reference evidence="3" key="1">
    <citation type="submission" date="2016-11" db="EMBL/GenBank/DDBJ databases">
        <authorList>
            <person name="Varghese N."/>
            <person name="Submissions S."/>
        </authorList>
    </citation>
    <scope>NUCLEOTIDE SEQUENCE [LARGE SCALE GENOMIC DNA]</scope>
    <source>
        <strain evidence="3">DSM 24786</strain>
    </source>
</reference>
<protein>
    <recommendedName>
        <fullName evidence="4">Lipoprotein</fullName>
    </recommendedName>
</protein>
<evidence type="ECO:0000313" key="3">
    <source>
        <dbReference type="Proteomes" id="UP000183257"/>
    </source>
</evidence>
<keyword evidence="3" id="KW-1185">Reference proteome</keyword>
<dbReference type="STRING" id="76595.SAMN05660313_02352"/>
<accession>A0A1K1Q5H8</accession>
<gene>
    <name evidence="2" type="ORF">SAMN05660313_02352</name>
</gene>
<evidence type="ECO:0008006" key="4">
    <source>
        <dbReference type="Google" id="ProtNLM"/>
    </source>
</evidence>
<feature type="signal peptide" evidence="1">
    <location>
        <begin position="1"/>
        <end position="23"/>
    </location>
</feature>
<sequence>MLKKLFTYTLLFCSLLLCTSCFEILEEINLNKDGTGRITVTANLSKSKSKLASVMLLDSVNGYKVPSKDDINLAIKNAIDHLGKTEGISNIEKSVDFDNYIFSISCDFKSVENVNSIFKELITKQNKREKTNFNTTNFSYNNANHQFKRHFRYDGSVKKTFNSLKQEDKKVFNDASYTTIYRFKSLVKSVSNSASKISPNKKAVFLRVAAMSLISGEKTVENTIQLINN</sequence>
<dbReference type="AlphaFoldDB" id="A0A1K1Q5H8"/>
<organism evidence="2 3">
    <name type="scientific">Cellulophaga fucicola</name>
    <dbReference type="NCBI Taxonomy" id="76595"/>
    <lineage>
        <taxon>Bacteria</taxon>
        <taxon>Pseudomonadati</taxon>
        <taxon>Bacteroidota</taxon>
        <taxon>Flavobacteriia</taxon>
        <taxon>Flavobacteriales</taxon>
        <taxon>Flavobacteriaceae</taxon>
        <taxon>Cellulophaga</taxon>
    </lineage>
</organism>
<proteinExistence type="predicted"/>
<dbReference type="Proteomes" id="UP000183257">
    <property type="component" value="Unassembled WGS sequence"/>
</dbReference>